<reference evidence="2 3" key="1">
    <citation type="journal article" date="2019" name="Int. J. Syst. Evol. Microbiol.">
        <title>The Global Catalogue of Microorganisms (GCM) 10K type strain sequencing project: providing services to taxonomists for standard genome sequencing and annotation.</title>
        <authorList>
            <consortium name="The Broad Institute Genomics Platform"/>
            <consortium name="The Broad Institute Genome Sequencing Center for Infectious Disease"/>
            <person name="Wu L."/>
            <person name="Ma J."/>
        </authorList>
    </citation>
    <scope>NUCLEOTIDE SEQUENCE [LARGE SCALE GENOMIC DNA]</scope>
    <source>
        <strain evidence="2 3">GX26</strain>
    </source>
</reference>
<evidence type="ECO:0008006" key="4">
    <source>
        <dbReference type="Google" id="ProtNLM"/>
    </source>
</evidence>
<evidence type="ECO:0000313" key="3">
    <source>
        <dbReference type="Proteomes" id="UP001596395"/>
    </source>
</evidence>
<protein>
    <recommendedName>
        <fullName evidence="4">PASTA domain-containing protein</fullName>
    </recommendedName>
</protein>
<proteinExistence type="predicted"/>
<dbReference type="EMBL" id="JBHSXN010000002">
    <property type="protein sequence ID" value="MFC6952939.1"/>
    <property type="molecule type" value="Genomic_DNA"/>
</dbReference>
<accession>A0ABD5VBX1</accession>
<evidence type="ECO:0000256" key="1">
    <source>
        <dbReference type="SAM" id="MobiDB-lite"/>
    </source>
</evidence>
<dbReference type="Proteomes" id="UP001596395">
    <property type="component" value="Unassembled WGS sequence"/>
</dbReference>
<evidence type="ECO:0000313" key="2">
    <source>
        <dbReference type="EMBL" id="MFC6952939.1"/>
    </source>
</evidence>
<dbReference type="AlphaFoldDB" id="A0ABD5VBX1"/>
<gene>
    <name evidence="2" type="ORF">ACFQGB_08690</name>
</gene>
<feature type="region of interest" description="Disordered" evidence="1">
    <location>
        <begin position="48"/>
        <end position="72"/>
    </location>
</feature>
<dbReference type="RefSeq" id="WP_336349919.1">
    <property type="nucleotide sequence ID" value="NZ_JAZAQL010000002.1"/>
</dbReference>
<keyword evidence="3" id="KW-1185">Reference proteome</keyword>
<name>A0ABD5VBX1_9EURY</name>
<sequence length="72" mass="8094">MRDDVLDEQRELVALLEDRGWDVTEAEVSVYESPWEDGDAPEATVTLTARKPFGDHGDGDDDGDDENPFRVK</sequence>
<organism evidence="2 3">
    <name type="scientific">Halorubellus litoreus</name>
    <dbReference type="NCBI Taxonomy" id="755308"/>
    <lineage>
        <taxon>Archaea</taxon>
        <taxon>Methanobacteriati</taxon>
        <taxon>Methanobacteriota</taxon>
        <taxon>Stenosarchaea group</taxon>
        <taxon>Halobacteria</taxon>
        <taxon>Halobacteriales</taxon>
        <taxon>Halorubellaceae</taxon>
        <taxon>Halorubellus</taxon>
    </lineage>
</organism>
<comment type="caution">
    <text evidence="2">The sequence shown here is derived from an EMBL/GenBank/DDBJ whole genome shotgun (WGS) entry which is preliminary data.</text>
</comment>